<sequence>MAIECCHFSLGFEVEARISEELFEIHFRNSSSSLANLDTGV</sequence>
<keyword evidence="2" id="KW-1185">Reference proteome</keyword>
<gene>
    <name evidence="1" type="ORF">HMPREF9439_01085</name>
</gene>
<evidence type="ECO:0000313" key="2">
    <source>
        <dbReference type="Proteomes" id="UP000005156"/>
    </source>
</evidence>
<dbReference type="Proteomes" id="UP000005156">
    <property type="component" value="Unassembled WGS sequence"/>
</dbReference>
<protein>
    <submittedName>
        <fullName evidence="1">Uncharacterized protein</fullName>
    </submittedName>
</protein>
<name>F3QJI3_9BURK</name>
<evidence type="ECO:0000313" key="1">
    <source>
        <dbReference type="EMBL" id="EGG55492.1"/>
    </source>
</evidence>
<proteinExistence type="predicted"/>
<dbReference type="AlphaFoldDB" id="F3QJI3"/>
<dbReference type="HOGENOM" id="CLU_3273946_0_0_4"/>
<comment type="caution">
    <text evidence="1">The sequence shown here is derived from an EMBL/GenBank/DDBJ whole genome shotgun (WGS) entry which is preliminary data.</text>
</comment>
<dbReference type="EMBL" id="AFBP01000023">
    <property type="protein sequence ID" value="EGG55492.1"/>
    <property type="molecule type" value="Genomic_DNA"/>
</dbReference>
<organism evidence="1 2">
    <name type="scientific">Parasutterella excrementihominis YIT 11859</name>
    <dbReference type="NCBI Taxonomy" id="762966"/>
    <lineage>
        <taxon>Bacteria</taxon>
        <taxon>Pseudomonadati</taxon>
        <taxon>Pseudomonadota</taxon>
        <taxon>Betaproteobacteria</taxon>
        <taxon>Burkholderiales</taxon>
        <taxon>Sutterellaceae</taxon>
        <taxon>Parasutterella</taxon>
    </lineage>
</organism>
<accession>F3QJI3</accession>
<reference evidence="1 2" key="1">
    <citation type="submission" date="2011-02" db="EMBL/GenBank/DDBJ databases">
        <authorList>
            <person name="Weinstock G."/>
            <person name="Sodergren E."/>
            <person name="Clifton S."/>
            <person name="Fulton L."/>
            <person name="Fulton B."/>
            <person name="Courtney L."/>
            <person name="Fronick C."/>
            <person name="Harrison M."/>
            <person name="Strong C."/>
            <person name="Farmer C."/>
            <person name="Delahaunty K."/>
            <person name="Markovic C."/>
            <person name="Hall O."/>
            <person name="Minx P."/>
            <person name="Tomlinson C."/>
            <person name="Mitreva M."/>
            <person name="Hou S."/>
            <person name="Chen J."/>
            <person name="Wollam A."/>
            <person name="Pepin K.H."/>
            <person name="Johnson M."/>
            <person name="Bhonagiri V."/>
            <person name="Zhang X."/>
            <person name="Suruliraj S."/>
            <person name="Warren W."/>
            <person name="Chinwalla A."/>
            <person name="Mardis E.R."/>
            <person name="Wilson R.K."/>
        </authorList>
    </citation>
    <scope>NUCLEOTIDE SEQUENCE [LARGE SCALE GENOMIC DNA]</scope>
    <source>
        <strain evidence="1 2">YIT 11859</strain>
    </source>
</reference>